<dbReference type="HOGENOM" id="CLU_577187_0_0_7"/>
<evidence type="ECO:0000313" key="2">
    <source>
        <dbReference type="EMBL" id="ACY18894.1"/>
    </source>
</evidence>
<sequence length="429" mass="46023">MHIFRCLTLWSCILTIGACAQEPLDASATHEVPTEHQEAALRGENRLAFNRLAFNRLAFNRLAFNRLAFNRLAFNRLAFNSLDGLEDTEGGQELLTYVARCALDDGDILVAEYDNPDTGASETLEFPGLLGLAPAWEERALTASEGRWVSACLIAHVNAYGVSVQISLRASGRIDADEQEAFEFPVYEGTFFGSVFEDETLATYACLGGDPRIANAHASQRALRVCTDPGEDCEVSSLGYCRDVCDTYEPSAGWSGCWVGDQRYEETVSTFLYNDVAGCRQSCGNNDFLCNLLCPDSDQDPADDSYAGNRILSCDGIPGACNMNCPGGACSLDADYGDGPVNASFSDGAVGELTCRNTASCRATCTGEDTSCALDCTQGGNCRITQCVDGADCLIDCTDASHPSCNIAHCEGQKQYCADGVVVCNRACP</sequence>
<dbReference type="EMBL" id="CP001804">
    <property type="protein sequence ID" value="ACY18894.1"/>
    <property type="molecule type" value="Genomic_DNA"/>
</dbReference>
<dbReference type="STRING" id="502025.Hoch_6425"/>
<feature type="chain" id="PRO_5003010339" description="Lipoprotein" evidence="1">
    <location>
        <begin position="21"/>
        <end position="429"/>
    </location>
</feature>
<evidence type="ECO:0000256" key="1">
    <source>
        <dbReference type="SAM" id="SignalP"/>
    </source>
</evidence>
<dbReference type="AlphaFoldDB" id="D0LQ85"/>
<dbReference type="eggNOG" id="COG5184">
    <property type="taxonomic scope" value="Bacteria"/>
</dbReference>
<name>D0LQ85_HALO1</name>
<evidence type="ECO:0000313" key="3">
    <source>
        <dbReference type="Proteomes" id="UP000001880"/>
    </source>
</evidence>
<keyword evidence="3" id="KW-1185">Reference proteome</keyword>
<reference evidence="2 3" key="1">
    <citation type="journal article" date="2010" name="Stand. Genomic Sci.">
        <title>Complete genome sequence of Haliangium ochraceum type strain (SMP-2).</title>
        <authorList>
            <consortium name="US DOE Joint Genome Institute (JGI-PGF)"/>
            <person name="Ivanova N."/>
            <person name="Daum C."/>
            <person name="Lang E."/>
            <person name="Abt B."/>
            <person name="Kopitz M."/>
            <person name="Saunders E."/>
            <person name="Lapidus A."/>
            <person name="Lucas S."/>
            <person name="Glavina Del Rio T."/>
            <person name="Nolan M."/>
            <person name="Tice H."/>
            <person name="Copeland A."/>
            <person name="Cheng J.F."/>
            <person name="Chen F."/>
            <person name="Bruce D."/>
            <person name="Goodwin L."/>
            <person name="Pitluck S."/>
            <person name="Mavromatis K."/>
            <person name="Pati A."/>
            <person name="Mikhailova N."/>
            <person name="Chen A."/>
            <person name="Palaniappan K."/>
            <person name="Land M."/>
            <person name="Hauser L."/>
            <person name="Chang Y.J."/>
            <person name="Jeffries C.D."/>
            <person name="Detter J.C."/>
            <person name="Brettin T."/>
            <person name="Rohde M."/>
            <person name="Goker M."/>
            <person name="Bristow J."/>
            <person name="Markowitz V."/>
            <person name="Eisen J.A."/>
            <person name="Hugenholtz P."/>
            <person name="Kyrpides N.C."/>
            <person name="Klenk H.P."/>
        </authorList>
    </citation>
    <scope>NUCLEOTIDE SEQUENCE [LARGE SCALE GENOMIC DNA]</scope>
    <source>
        <strain evidence="3">DSM 14365 / CIP 107738 / JCM 11303 / AJ 13395 / SMP-2</strain>
    </source>
</reference>
<evidence type="ECO:0008006" key="4">
    <source>
        <dbReference type="Google" id="ProtNLM"/>
    </source>
</evidence>
<gene>
    <name evidence="2" type="ordered locus">Hoch_6425</name>
</gene>
<accession>D0LQ85</accession>
<dbReference type="PROSITE" id="PS51257">
    <property type="entry name" value="PROKAR_LIPOPROTEIN"/>
    <property type="match status" value="1"/>
</dbReference>
<keyword evidence="1" id="KW-0732">Signal</keyword>
<proteinExistence type="predicted"/>
<dbReference type="KEGG" id="hoh:Hoch_6425"/>
<dbReference type="Proteomes" id="UP000001880">
    <property type="component" value="Chromosome"/>
</dbReference>
<protein>
    <recommendedName>
        <fullName evidence="4">Lipoprotein</fullName>
    </recommendedName>
</protein>
<feature type="signal peptide" evidence="1">
    <location>
        <begin position="1"/>
        <end position="20"/>
    </location>
</feature>
<organism evidence="2 3">
    <name type="scientific">Haliangium ochraceum (strain DSM 14365 / JCM 11303 / SMP-2)</name>
    <dbReference type="NCBI Taxonomy" id="502025"/>
    <lineage>
        <taxon>Bacteria</taxon>
        <taxon>Pseudomonadati</taxon>
        <taxon>Myxococcota</taxon>
        <taxon>Polyangia</taxon>
        <taxon>Haliangiales</taxon>
        <taxon>Kofleriaceae</taxon>
        <taxon>Haliangium</taxon>
    </lineage>
</organism>